<feature type="domain" description="RNA polymerase sigma-70" evidence="7">
    <location>
        <begin position="283"/>
        <end position="296"/>
    </location>
</feature>
<dbReference type="SUPFAM" id="SSF88946">
    <property type="entry name" value="Sigma2 domain of RNA polymerase sigma factors"/>
    <property type="match status" value="1"/>
</dbReference>
<dbReference type="Proteomes" id="UP000000323">
    <property type="component" value="Chromosome 1"/>
</dbReference>
<dbReference type="FunFam" id="1.10.601.10:FF:000001">
    <property type="entry name" value="RNA polymerase sigma factor SigA"/>
    <property type="match status" value="1"/>
</dbReference>
<dbReference type="RefSeq" id="WP_012875773.1">
    <property type="nucleotide sequence ID" value="NC_013525.1"/>
</dbReference>
<sequence>MVPISGSINSKPTPSDQEGEIYKYVSNRRDTSYRAGMRMKNQENDADYVDLEIEESLQDPEDLEDLEGTNLDDPIRLYLREIGKENLLSQEQEIELARKNERGNYLSNIRSSLQGLDPSQFTEQLAVTLITDLESSLQAAKELYTHIFPADSIPDYWVELIERVVQHLGLESRVEQTTEQSDEDSESKGIYSEIDWAIVRLHILQELAPADISEKIVRTSYRPFDFTSDLIKHFGANQADIQDKITKWIAEGDIARKRLIEANLRLVVSIAKKYTGRGITLLDLIQEGNIGLIKAVEKFRHQKGYKFSTYATWWIRQAITRAIADQARTIRIPVHMGEAINKIAQARRRLTQELGREPTEQEIANYLGIPVEKIREVQKISQEPISLENPVGEEEDTSLGDFIQDHKAPAPMDAASQSLLRDQIDQVLKHLSERERGVLLMRFGLDCEPRPYREVAHILAVSPNQVMQAESRVLDMVAARLSPEDYQMLLDRFGHLDRSPMSEESFRLKYKLTQTQLREIDQKLREALASVMLHVPAPERDMMRFRFGLDIGQPRTLEEVGRAFGVTRERIRQIESKALRKLRRDVFRRQLEDLLS</sequence>
<keyword evidence="3 5" id="KW-0238">DNA-binding</keyword>
<evidence type="ECO:0000256" key="2">
    <source>
        <dbReference type="ARBA" id="ARBA00023082"/>
    </source>
</evidence>
<proteinExistence type="inferred from homology"/>
<dbReference type="HOGENOM" id="CLU_014793_3_3_0"/>
<dbReference type="InterPro" id="IPR036388">
    <property type="entry name" value="WH-like_DNA-bd_sf"/>
</dbReference>
<dbReference type="Pfam" id="PF00140">
    <property type="entry name" value="Sigma70_r1_2"/>
    <property type="match status" value="1"/>
</dbReference>
<dbReference type="PROSITE" id="PS00716">
    <property type="entry name" value="SIGMA70_2"/>
    <property type="match status" value="1"/>
</dbReference>
<evidence type="ECO:0000256" key="4">
    <source>
        <dbReference type="ARBA" id="ARBA00023163"/>
    </source>
</evidence>
<gene>
    <name evidence="9" type="ordered locus">Tter_1836</name>
</gene>
<dbReference type="KEGG" id="ttr:Tter_1836"/>
<dbReference type="Pfam" id="PF04539">
    <property type="entry name" value="Sigma70_r3"/>
    <property type="match status" value="1"/>
</dbReference>
<dbReference type="PANTHER" id="PTHR30603:SF47">
    <property type="entry name" value="RNA POLYMERASE SIGMA FACTOR SIGD, CHLOROPLASTIC"/>
    <property type="match status" value="1"/>
</dbReference>
<dbReference type="AlphaFoldDB" id="D1CD77"/>
<keyword evidence="2 5" id="KW-0731">Sigma factor</keyword>
<dbReference type="InterPro" id="IPR000943">
    <property type="entry name" value="RNA_pol_sigma70"/>
</dbReference>
<dbReference type="Gene3D" id="1.10.601.10">
    <property type="entry name" value="RNA Polymerase Primary Sigma Factor"/>
    <property type="match status" value="2"/>
</dbReference>
<evidence type="ECO:0000256" key="1">
    <source>
        <dbReference type="ARBA" id="ARBA00023015"/>
    </source>
</evidence>
<keyword evidence="4 5" id="KW-0804">Transcription</keyword>
<dbReference type="SUPFAM" id="SSF88659">
    <property type="entry name" value="Sigma3 and sigma4 domains of RNA polymerase sigma factors"/>
    <property type="match status" value="3"/>
</dbReference>
<comment type="function">
    <text evidence="5">Sigma factors are initiation factors that promote the attachment of RNA polymerase to specific initiation sites and are then released.</text>
</comment>
<dbReference type="InterPro" id="IPR050239">
    <property type="entry name" value="Sigma-70_RNA_pol_init_factors"/>
</dbReference>
<evidence type="ECO:0000259" key="8">
    <source>
        <dbReference type="PROSITE" id="PS00716"/>
    </source>
</evidence>
<dbReference type="CDD" id="cd06171">
    <property type="entry name" value="Sigma70_r4"/>
    <property type="match status" value="2"/>
</dbReference>
<reference evidence="10" key="1">
    <citation type="journal article" date="2010" name="Stand. Genomic Sci.">
        <title>Complete genome sequence of 'Thermobaculum terrenum' type strain (YNP1).</title>
        <authorList>
            <person name="Kiss H."/>
            <person name="Cleland D."/>
            <person name="Lapidus A."/>
            <person name="Lucas S."/>
            <person name="Glavina Del Rio T."/>
            <person name="Nolan M."/>
            <person name="Tice H."/>
            <person name="Han C."/>
            <person name="Goodwin L."/>
            <person name="Pitluck S."/>
            <person name="Liolios K."/>
            <person name="Ivanova N."/>
            <person name="Mavromatis K."/>
            <person name="Ovchinnikova G."/>
            <person name="Pati A."/>
            <person name="Chen A."/>
            <person name="Palaniappan K."/>
            <person name="Land M."/>
            <person name="Hauser L."/>
            <person name="Chang Y."/>
            <person name="Jeffries C."/>
            <person name="Lu M."/>
            <person name="Brettin T."/>
            <person name="Detter J."/>
            <person name="Goker M."/>
            <person name="Tindall B."/>
            <person name="Beck B."/>
            <person name="McDermott T."/>
            <person name="Woyke T."/>
            <person name="Bristow J."/>
            <person name="Eisen J."/>
            <person name="Markowitz V."/>
            <person name="Hugenholtz P."/>
            <person name="Kyrpides N."/>
            <person name="Klenk H."/>
            <person name="Cheng J."/>
        </authorList>
    </citation>
    <scope>NUCLEOTIDE SEQUENCE [LARGE SCALE GENOMIC DNA]</scope>
    <source>
        <strain evidence="10">ATCC BAA-798 / YNP1</strain>
    </source>
</reference>
<feature type="domain" description="RNA polymerase sigma-70" evidence="8">
    <location>
        <begin position="556"/>
        <end position="582"/>
    </location>
</feature>
<dbReference type="Pfam" id="PF04545">
    <property type="entry name" value="Sigma70_r4"/>
    <property type="match status" value="2"/>
</dbReference>
<evidence type="ECO:0000256" key="6">
    <source>
        <dbReference type="SAM" id="MobiDB-lite"/>
    </source>
</evidence>
<dbReference type="Gene3D" id="1.10.10.10">
    <property type="entry name" value="Winged helix-like DNA-binding domain superfamily/Winged helix DNA-binding domain"/>
    <property type="match status" value="3"/>
</dbReference>
<name>D1CD77_THET1</name>
<evidence type="ECO:0000256" key="3">
    <source>
        <dbReference type="ARBA" id="ARBA00023125"/>
    </source>
</evidence>
<evidence type="ECO:0000313" key="10">
    <source>
        <dbReference type="Proteomes" id="UP000000323"/>
    </source>
</evidence>
<dbReference type="GO" id="GO:0016987">
    <property type="term" value="F:sigma factor activity"/>
    <property type="evidence" value="ECO:0007669"/>
    <property type="project" value="UniProtKB-KW"/>
</dbReference>
<dbReference type="PRINTS" id="PR00046">
    <property type="entry name" value="SIGMA70FCT"/>
</dbReference>
<dbReference type="Pfam" id="PF04542">
    <property type="entry name" value="Sigma70_r2"/>
    <property type="match status" value="1"/>
</dbReference>
<evidence type="ECO:0000256" key="5">
    <source>
        <dbReference type="RuleBase" id="RU362124"/>
    </source>
</evidence>
<evidence type="ECO:0000313" key="9">
    <source>
        <dbReference type="EMBL" id="ACZ42742.1"/>
    </source>
</evidence>
<dbReference type="STRING" id="525904.Tter_1836"/>
<protein>
    <recommendedName>
        <fullName evidence="5">RNA polymerase sigma factor</fullName>
    </recommendedName>
</protein>
<dbReference type="InterPro" id="IPR013325">
    <property type="entry name" value="RNA_pol_sigma_r2"/>
</dbReference>
<dbReference type="GO" id="GO:0006352">
    <property type="term" value="P:DNA-templated transcription initiation"/>
    <property type="evidence" value="ECO:0007669"/>
    <property type="project" value="InterPro"/>
</dbReference>
<dbReference type="InterPro" id="IPR014284">
    <property type="entry name" value="RNA_pol_sigma-70_dom"/>
</dbReference>
<dbReference type="InterPro" id="IPR007624">
    <property type="entry name" value="RNA_pol_sigma70_r3"/>
</dbReference>
<dbReference type="InterPro" id="IPR009042">
    <property type="entry name" value="RNA_pol_sigma70_r1_2"/>
</dbReference>
<dbReference type="InterPro" id="IPR007627">
    <property type="entry name" value="RNA_pol_sigma70_r2"/>
</dbReference>
<organism evidence="9 10">
    <name type="scientific">Thermobaculum terrenum (strain ATCC BAA-798 / CCMEE 7001 / YNP1)</name>
    <dbReference type="NCBI Taxonomy" id="525904"/>
    <lineage>
        <taxon>Bacteria</taxon>
        <taxon>Bacillati</taxon>
        <taxon>Chloroflexota</taxon>
        <taxon>Chloroflexia</taxon>
        <taxon>Candidatus Thermobaculales</taxon>
        <taxon>Candidatus Thermobaculaceae</taxon>
        <taxon>Thermobaculum</taxon>
    </lineage>
</organism>
<keyword evidence="10" id="KW-1185">Reference proteome</keyword>
<dbReference type="PROSITE" id="PS00715">
    <property type="entry name" value="SIGMA70_1"/>
    <property type="match status" value="1"/>
</dbReference>
<keyword evidence="1 5" id="KW-0805">Transcription regulation</keyword>
<dbReference type="GO" id="GO:0003677">
    <property type="term" value="F:DNA binding"/>
    <property type="evidence" value="ECO:0007669"/>
    <property type="project" value="UniProtKB-KW"/>
</dbReference>
<dbReference type="EMBL" id="CP001825">
    <property type="protein sequence ID" value="ACZ42742.1"/>
    <property type="molecule type" value="Genomic_DNA"/>
</dbReference>
<feature type="compositionally biased region" description="Polar residues" evidence="6">
    <location>
        <begin position="1"/>
        <end position="16"/>
    </location>
</feature>
<dbReference type="InterPro" id="IPR013324">
    <property type="entry name" value="RNA_pol_sigma_r3/r4-like"/>
</dbReference>
<dbReference type="NCBIfam" id="TIGR02937">
    <property type="entry name" value="sigma70-ECF"/>
    <property type="match status" value="1"/>
</dbReference>
<feature type="region of interest" description="Disordered" evidence="6">
    <location>
        <begin position="1"/>
        <end position="22"/>
    </location>
</feature>
<dbReference type="InterPro" id="IPR007630">
    <property type="entry name" value="RNA_pol_sigma70_r4"/>
</dbReference>
<comment type="similarity">
    <text evidence="5">Belongs to the sigma-70 factor family.</text>
</comment>
<dbReference type="PANTHER" id="PTHR30603">
    <property type="entry name" value="RNA POLYMERASE SIGMA FACTOR RPO"/>
    <property type="match status" value="1"/>
</dbReference>
<accession>D1CD77</accession>
<dbReference type="eggNOG" id="COG0568">
    <property type="taxonomic scope" value="Bacteria"/>
</dbReference>
<evidence type="ECO:0000259" key="7">
    <source>
        <dbReference type="PROSITE" id="PS00715"/>
    </source>
</evidence>